<dbReference type="Gene3D" id="3.90.20.20">
    <property type="match status" value="1"/>
</dbReference>
<evidence type="ECO:0000256" key="2">
    <source>
        <dbReference type="ARBA" id="ARBA00023186"/>
    </source>
</evidence>
<evidence type="ECO:0000256" key="4">
    <source>
        <dbReference type="RuleBase" id="RU004478"/>
    </source>
</evidence>
<dbReference type="PANTHER" id="PTHR21237">
    <property type="entry name" value="GRPE PROTEIN"/>
    <property type="match status" value="1"/>
</dbReference>
<dbReference type="Proteomes" id="UP000228700">
    <property type="component" value="Unassembled WGS sequence"/>
</dbReference>
<dbReference type="AlphaFoldDB" id="A0A2M8LCF7"/>
<keyword evidence="3" id="KW-0963">Cytoplasm</keyword>
<dbReference type="SUPFAM" id="SSF51064">
    <property type="entry name" value="Head domain of nucleotide exchange factor GrpE"/>
    <property type="match status" value="1"/>
</dbReference>
<keyword evidence="2 3" id="KW-0143">Chaperone</keyword>
<dbReference type="PANTHER" id="PTHR21237:SF23">
    <property type="entry name" value="GRPE PROTEIN HOMOLOG, MITOCHONDRIAL"/>
    <property type="match status" value="1"/>
</dbReference>
<dbReference type="HAMAP" id="MF_01151">
    <property type="entry name" value="GrpE"/>
    <property type="match status" value="1"/>
</dbReference>
<dbReference type="InterPro" id="IPR000740">
    <property type="entry name" value="GrpE"/>
</dbReference>
<organism evidence="5 6">
    <name type="scientific">Candidatus Taylorbacteria bacterium CG10_big_fil_rev_8_21_14_0_10_41_48</name>
    <dbReference type="NCBI Taxonomy" id="1975024"/>
    <lineage>
        <taxon>Bacteria</taxon>
        <taxon>Candidatus Tayloriibacteriota</taxon>
    </lineage>
</organism>
<accession>A0A2M8LCF7</accession>
<protein>
    <recommendedName>
        <fullName evidence="3">Protein GrpE</fullName>
    </recommendedName>
    <alternativeName>
        <fullName evidence="3">HSP-70 cofactor</fullName>
    </alternativeName>
</protein>
<dbReference type="PRINTS" id="PR00773">
    <property type="entry name" value="GRPEPROTEIN"/>
</dbReference>
<reference evidence="6" key="1">
    <citation type="submission" date="2017-09" db="EMBL/GenBank/DDBJ databases">
        <title>Depth-based differentiation of microbial function through sediment-hosted aquifers and enrichment of novel symbionts in the deep terrestrial subsurface.</title>
        <authorList>
            <person name="Probst A.J."/>
            <person name="Ladd B."/>
            <person name="Jarett J.K."/>
            <person name="Geller-Mcgrath D.E."/>
            <person name="Sieber C.M.K."/>
            <person name="Emerson J.B."/>
            <person name="Anantharaman K."/>
            <person name="Thomas B.C."/>
            <person name="Malmstrom R."/>
            <person name="Stieglmeier M."/>
            <person name="Klingl A."/>
            <person name="Woyke T."/>
            <person name="Ryan C.M."/>
            <person name="Banfield J.F."/>
        </authorList>
    </citation>
    <scope>NUCLEOTIDE SEQUENCE [LARGE SCALE GENOMIC DNA]</scope>
</reference>
<dbReference type="GO" id="GO:0000774">
    <property type="term" value="F:adenyl-nucleotide exchange factor activity"/>
    <property type="evidence" value="ECO:0007669"/>
    <property type="project" value="InterPro"/>
</dbReference>
<dbReference type="Gene3D" id="2.30.22.10">
    <property type="entry name" value="Head domain of nucleotide exchange factor GrpE"/>
    <property type="match status" value="1"/>
</dbReference>
<dbReference type="InterPro" id="IPR013805">
    <property type="entry name" value="GrpE_CC"/>
</dbReference>
<dbReference type="GO" id="GO:0051087">
    <property type="term" value="F:protein-folding chaperone binding"/>
    <property type="evidence" value="ECO:0007669"/>
    <property type="project" value="InterPro"/>
</dbReference>
<dbReference type="GO" id="GO:0051082">
    <property type="term" value="F:unfolded protein binding"/>
    <property type="evidence" value="ECO:0007669"/>
    <property type="project" value="TreeGrafter"/>
</dbReference>
<comment type="subunit">
    <text evidence="3">Homodimer.</text>
</comment>
<comment type="similarity">
    <text evidence="1 3 4">Belongs to the GrpE family.</text>
</comment>
<evidence type="ECO:0000256" key="1">
    <source>
        <dbReference type="ARBA" id="ARBA00009054"/>
    </source>
</evidence>
<dbReference type="SUPFAM" id="SSF58014">
    <property type="entry name" value="Coiled-coil domain of nucleotide exchange factor GrpE"/>
    <property type="match status" value="1"/>
</dbReference>
<comment type="subcellular location">
    <subcellularLocation>
        <location evidence="3">Cytoplasm</location>
    </subcellularLocation>
</comment>
<evidence type="ECO:0000313" key="5">
    <source>
        <dbReference type="EMBL" id="PJE74308.1"/>
    </source>
</evidence>
<dbReference type="EMBL" id="PFEQ01000009">
    <property type="protein sequence ID" value="PJE74308.1"/>
    <property type="molecule type" value="Genomic_DNA"/>
</dbReference>
<dbReference type="GO" id="GO:0042803">
    <property type="term" value="F:protein homodimerization activity"/>
    <property type="evidence" value="ECO:0007669"/>
    <property type="project" value="InterPro"/>
</dbReference>
<comment type="caution">
    <text evidence="5">The sequence shown here is derived from an EMBL/GenBank/DDBJ whole genome shotgun (WGS) entry which is preliminary data.</text>
</comment>
<proteinExistence type="inferred from homology"/>
<keyword evidence="3" id="KW-0346">Stress response</keyword>
<dbReference type="GO" id="GO:0006457">
    <property type="term" value="P:protein folding"/>
    <property type="evidence" value="ECO:0007669"/>
    <property type="project" value="InterPro"/>
</dbReference>
<sequence>MVGWFYFMKETKDTKKEEIVETKPEMNELEKAIAERDEYLAGWQRAKADASNAQKRIQEDMKAFRAIANQGLIEELLSVLQSFELAFANREAWEKADKNWRIGVEYIYTQLKSVLEQNGVVEVNPLNETFDPQRDEATVYEPVADEKQDHVIIRVVEKGYSLNGKLVKVPKVVVGEFKTSNK</sequence>
<evidence type="ECO:0000313" key="6">
    <source>
        <dbReference type="Proteomes" id="UP000228700"/>
    </source>
</evidence>
<evidence type="ECO:0000256" key="3">
    <source>
        <dbReference type="HAMAP-Rule" id="MF_01151"/>
    </source>
</evidence>
<dbReference type="Pfam" id="PF01025">
    <property type="entry name" value="GrpE"/>
    <property type="match status" value="1"/>
</dbReference>
<name>A0A2M8LCF7_9BACT</name>
<comment type="function">
    <text evidence="3">Participates actively in the response to hyperosmotic and heat shock by preventing the aggregation of stress-denatured proteins, in association with DnaK and GrpE. It is the nucleotide exchange factor for DnaK and may function as a thermosensor. Unfolded proteins bind initially to DnaJ; upon interaction with the DnaJ-bound protein, DnaK hydrolyzes its bound ATP, resulting in the formation of a stable complex. GrpE releases ADP from DnaK; ATP binding to DnaK triggers the release of the substrate protein, thus completing the reaction cycle. Several rounds of ATP-dependent interactions between DnaJ, DnaK and GrpE are required for fully efficient folding.</text>
</comment>
<dbReference type="InterPro" id="IPR009012">
    <property type="entry name" value="GrpE_head"/>
</dbReference>
<dbReference type="GO" id="GO:0005737">
    <property type="term" value="C:cytoplasm"/>
    <property type="evidence" value="ECO:0007669"/>
    <property type="project" value="UniProtKB-SubCell"/>
</dbReference>
<dbReference type="CDD" id="cd00446">
    <property type="entry name" value="GrpE"/>
    <property type="match status" value="1"/>
</dbReference>
<gene>
    <name evidence="3 5" type="primary">grpE</name>
    <name evidence="5" type="ORF">COV01_02315</name>
</gene>